<dbReference type="OrthoDB" id="6478865at2759"/>
<dbReference type="PROSITE" id="PS50835">
    <property type="entry name" value="IG_LIKE"/>
    <property type="match status" value="1"/>
</dbReference>
<dbReference type="Pfam" id="PF00047">
    <property type="entry name" value="ig"/>
    <property type="match status" value="1"/>
</dbReference>
<dbReference type="InterPro" id="IPR013783">
    <property type="entry name" value="Ig-like_fold"/>
</dbReference>
<dbReference type="InterPro" id="IPR003598">
    <property type="entry name" value="Ig_sub2"/>
</dbReference>
<evidence type="ECO:0000313" key="2">
    <source>
        <dbReference type="Proteomes" id="UP000322000"/>
    </source>
</evidence>
<accession>A0A7E5VXM9</accession>
<dbReference type="InterPro" id="IPR036179">
    <property type="entry name" value="Ig-like_dom_sf"/>
</dbReference>
<dbReference type="GeneID" id="113497634"/>
<dbReference type="InterPro" id="IPR013151">
    <property type="entry name" value="Immunoglobulin_dom"/>
</dbReference>
<dbReference type="RefSeq" id="XP_026733037.1">
    <property type="nucleotide sequence ID" value="XM_026877236.1"/>
</dbReference>
<dbReference type="InterPro" id="IPR003599">
    <property type="entry name" value="Ig_sub"/>
</dbReference>
<dbReference type="SMART" id="SM00408">
    <property type="entry name" value="IGc2"/>
    <property type="match status" value="1"/>
</dbReference>
<dbReference type="CDD" id="cd00096">
    <property type="entry name" value="Ig"/>
    <property type="match status" value="1"/>
</dbReference>
<dbReference type="PANTHER" id="PTHR21261">
    <property type="entry name" value="BEAT PROTEIN"/>
    <property type="match status" value="1"/>
</dbReference>
<proteinExistence type="predicted"/>
<gene>
    <name evidence="3" type="primary">LOC113497634</name>
</gene>
<dbReference type="SMART" id="SM00409">
    <property type="entry name" value="IG"/>
    <property type="match status" value="1"/>
</dbReference>
<dbReference type="Proteomes" id="UP000322000">
    <property type="component" value="Chromosome 9"/>
</dbReference>
<dbReference type="SUPFAM" id="SSF48726">
    <property type="entry name" value="Immunoglobulin"/>
    <property type="match status" value="1"/>
</dbReference>
<dbReference type="PANTHER" id="PTHR21261:SF2">
    <property type="entry name" value="GH04238P-RELATED"/>
    <property type="match status" value="1"/>
</dbReference>
<protein>
    <submittedName>
        <fullName evidence="3">Uncharacterized protein LOC113497634 isoform X1</fullName>
    </submittedName>
</protein>
<name>A0A7E5VXM9_TRINI</name>
<feature type="domain" description="Ig-like" evidence="1">
    <location>
        <begin position="73"/>
        <end position="170"/>
    </location>
</feature>
<dbReference type="Gene3D" id="2.60.40.10">
    <property type="entry name" value="Immunoglobulins"/>
    <property type="match status" value="1"/>
</dbReference>
<evidence type="ECO:0000259" key="1">
    <source>
        <dbReference type="PROSITE" id="PS50835"/>
    </source>
</evidence>
<keyword evidence="2" id="KW-1185">Reference proteome</keyword>
<sequence>MSKQYKKVLCSGITWSTLFILLFAVNIVASTPKFEMVEELRTSVVKNLLFVTSFFKLVRIEKLVVPELVDIISNDVILDCQFTTVDDNFTLQWIFNDGVTPVYEWTPYSEPKVAGILDERLDLTYRVSRFSRDERRALRITNLTSELSGEYTCIVSNHGTEVRKTKAMLIYSVERDFQLTAENRPNSTVIFLTCTARGVYPRPDLTLEYNNAMVSGQLQRVVRNDEGLYDVMCFAYADVYAVGIKSVVACRLFLPQADYTAIKKKIIFNGGNQNFISSCKTTAMCVLISLLYLII</sequence>
<dbReference type="AlphaFoldDB" id="A0A7E5VXM9"/>
<evidence type="ECO:0000313" key="3">
    <source>
        <dbReference type="RefSeq" id="XP_026733037.1"/>
    </source>
</evidence>
<dbReference type="InParanoid" id="A0A7E5VXM9"/>
<dbReference type="InterPro" id="IPR007110">
    <property type="entry name" value="Ig-like_dom"/>
</dbReference>
<dbReference type="KEGG" id="tnl:113497634"/>
<reference evidence="3" key="1">
    <citation type="submission" date="2025-08" db="UniProtKB">
        <authorList>
            <consortium name="RefSeq"/>
        </authorList>
    </citation>
    <scope>IDENTIFICATION</scope>
</reference>
<organism evidence="2 3">
    <name type="scientific">Trichoplusia ni</name>
    <name type="common">Cabbage looper</name>
    <dbReference type="NCBI Taxonomy" id="7111"/>
    <lineage>
        <taxon>Eukaryota</taxon>
        <taxon>Metazoa</taxon>
        <taxon>Ecdysozoa</taxon>
        <taxon>Arthropoda</taxon>
        <taxon>Hexapoda</taxon>
        <taxon>Insecta</taxon>
        <taxon>Pterygota</taxon>
        <taxon>Neoptera</taxon>
        <taxon>Endopterygota</taxon>
        <taxon>Lepidoptera</taxon>
        <taxon>Glossata</taxon>
        <taxon>Ditrysia</taxon>
        <taxon>Noctuoidea</taxon>
        <taxon>Noctuidae</taxon>
        <taxon>Plusiinae</taxon>
        <taxon>Trichoplusia</taxon>
    </lineage>
</organism>